<name>A0A285T4C3_9BACL</name>
<dbReference type="Proteomes" id="UP000219636">
    <property type="component" value="Unassembled WGS sequence"/>
</dbReference>
<evidence type="ECO:0000313" key="2">
    <source>
        <dbReference type="Proteomes" id="UP000219636"/>
    </source>
</evidence>
<reference evidence="2" key="1">
    <citation type="submission" date="2017-08" db="EMBL/GenBank/DDBJ databases">
        <authorList>
            <person name="Varghese N."/>
            <person name="Submissions S."/>
        </authorList>
    </citation>
    <scope>NUCLEOTIDE SEQUENCE [LARGE SCALE GENOMIC DNA]</scope>
    <source>
        <strain evidence="2">JC22</strain>
    </source>
</reference>
<sequence>MGKKVVAGSNEVKFRNYFEGKFGQNILGGKRNYQSDDKLVSISVDNSIQIGNKEILIEIDSGNMAKLLVGQYVLLNQLYNRNHDGIFLIIHYYKDQDGNEYNPKRTEYNLSFVNETIYENNALTFKVFNQSSFEKLCEQCHSLQDFINHLFS</sequence>
<dbReference type="RefSeq" id="WP_097074050.1">
    <property type="nucleotide sequence ID" value="NZ_OBMQ01000008.1"/>
</dbReference>
<keyword evidence="2" id="KW-1185">Reference proteome</keyword>
<dbReference type="EMBL" id="OBMQ01000008">
    <property type="protein sequence ID" value="SOC15620.1"/>
    <property type="molecule type" value="Genomic_DNA"/>
</dbReference>
<organism evidence="1 2">
    <name type="scientific">Ureibacillus xyleni</name>
    <dbReference type="NCBI Taxonomy" id="614648"/>
    <lineage>
        <taxon>Bacteria</taxon>
        <taxon>Bacillati</taxon>
        <taxon>Bacillota</taxon>
        <taxon>Bacilli</taxon>
        <taxon>Bacillales</taxon>
        <taxon>Caryophanaceae</taxon>
        <taxon>Ureibacillus</taxon>
    </lineage>
</organism>
<accession>A0A285T4C3</accession>
<dbReference type="AlphaFoldDB" id="A0A285T4C3"/>
<protein>
    <submittedName>
        <fullName evidence="1">Uncharacterized protein</fullName>
    </submittedName>
</protein>
<evidence type="ECO:0000313" key="1">
    <source>
        <dbReference type="EMBL" id="SOC15620.1"/>
    </source>
</evidence>
<dbReference type="OrthoDB" id="2974730at2"/>
<proteinExistence type="predicted"/>
<gene>
    <name evidence="1" type="ORF">SAMN05880501_108117</name>
</gene>